<accession>A0A5N6W734</accession>
<dbReference type="AlphaFoldDB" id="A0A5N6W734"/>
<organism evidence="1 2">
    <name type="scientific">Aspergillus transmontanensis</name>
    <dbReference type="NCBI Taxonomy" id="1034304"/>
    <lineage>
        <taxon>Eukaryota</taxon>
        <taxon>Fungi</taxon>
        <taxon>Dikarya</taxon>
        <taxon>Ascomycota</taxon>
        <taxon>Pezizomycotina</taxon>
        <taxon>Eurotiomycetes</taxon>
        <taxon>Eurotiomycetidae</taxon>
        <taxon>Eurotiales</taxon>
        <taxon>Aspergillaceae</taxon>
        <taxon>Aspergillus</taxon>
        <taxon>Aspergillus subgen. Circumdati</taxon>
    </lineage>
</organism>
<keyword evidence="2" id="KW-1185">Reference proteome</keyword>
<evidence type="ECO:0000313" key="1">
    <source>
        <dbReference type="EMBL" id="KAE8315629.1"/>
    </source>
</evidence>
<proteinExistence type="predicted"/>
<reference evidence="2" key="1">
    <citation type="submission" date="2019-04" db="EMBL/GenBank/DDBJ databases">
        <title>Friends and foes A comparative genomics studyof 23 Aspergillus species from section Flavi.</title>
        <authorList>
            <consortium name="DOE Joint Genome Institute"/>
            <person name="Kjaerbolling I."/>
            <person name="Vesth T."/>
            <person name="Frisvad J.C."/>
            <person name="Nybo J.L."/>
            <person name="Theobald S."/>
            <person name="Kildgaard S."/>
            <person name="Isbrandt T."/>
            <person name="Kuo A."/>
            <person name="Sato A."/>
            <person name="Lyhne E.K."/>
            <person name="Kogle M.E."/>
            <person name="Wiebenga A."/>
            <person name="Kun R.S."/>
            <person name="Lubbers R.J."/>
            <person name="Makela M.R."/>
            <person name="Barry K."/>
            <person name="Chovatia M."/>
            <person name="Clum A."/>
            <person name="Daum C."/>
            <person name="Haridas S."/>
            <person name="He G."/>
            <person name="LaButti K."/>
            <person name="Lipzen A."/>
            <person name="Mondo S."/>
            <person name="Riley R."/>
            <person name="Salamov A."/>
            <person name="Simmons B.A."/>
            <person name="Magnuson J.K."/>
            <person name="Henrissat B."/>
            <person name="Mortensen U.H."/>
            <person name="Larsen T.O."/>
            <person name="Devries R.P."/>
            <person name="Grigoriev I.V."/>
            <person name="Machida M."/>
            <person name="Baker S.E."/>
            <person name="Andersen M.R."/>
        </authorList>
    </citation>
    <scope>NUCLEOTIDE SEQUENCE [LARGE SCALE GENOMIC DNA]</scope>
    <source>
        <strain evidence="2">CBS 130015</strain>
    </source>
</reference>
<gene>
    <name evidence="1" type="ORF">BDV41DRAFT_586448</name>
</gene>
<dbReference type="Proteomes" id="UP000325433">
    <property type="component" value="Unassembled WGS sequence"/>
</dbReference>
<protein>
    <submittedName>
        <fullName evidence="1">Uncharacterized protein</fullName>
    </submittedName>
</protein>
<name>A0A5N6W734_9EURO</name>
<dbReference type="EMBL" id="ML738311">
    <property type="protein sequence ID" value="KAE8315629.1"/>
    <property type="molecule type" value="Genomic_DNA"/>
</dbReference>
<sequence length="270" mass="30853">MTPTQPPLLQNINAAGIGERLSSSDCQLIRLDGEKESPGSKGSCRIVCRVGPDFQRYPELGVTNHYQPDQTRYPIVNYPHAAVELTGVYKTFQAIANDTNAYEEGAAKVSRLLLGQKYPLQIHWENDIYGVRQTTTQDHYTDDGILYAGKNEPPNIMIMFETVDKKYKKKHIGSGCKVIPWIYDNEGRSLGNLVDHHHSIRTHELGDYERLSLDIKHVRLEEKVTCFMDGKKVQIEYFNDTLERHDPATVFAPTDEKENQPFKHFVFTNI</sequence>
<evidence type="ECO:0000313" key="2">
    <source>
        <dbReference type="Proteomes" id="UP000325433"/>
    </source>
</evidence>